<dbReference type="OrthoDB" id="29851at2759"/>
<dbReference type="PANTHER" id="PTHR19375">
    <property type="entry name" value="HEAT SHOCK PROTEIN 70KDA"/>
    <property type="match status" value="1"/>
</dbReference>
<dbReference type="GO" id="GO:0005524">
    <property type="term" value="F:ATP binding"/>
    <property type="evidence" value="ECO:0007669"/>
    <property type="project" value="UniProtKB-KW"/>
</dbReference>
<evidence type="ECO:0000256" key="1">
    <source>
        <dbReference type="ARBA" id="ARBA00007381"/>
    </source>
</evidence>
<dbReference type="Proteomes" id="UP000504606">
    <property type="component" value="Unplaced"/>
</dbReference>
<dbReference type="Pfam" id="PF00012">
    <property type="entry name" value="HSP70"/>
    <property type="match status" value="1"/>
</dbReference>
<evidence type="ECO:0000256" key="3">
    <source>
        <dbReference type="ARBA" id="ARBA00022840"/>
    </source>
</evidence>
<dbReference type="AlphaFoldDB" id="A0A9C6WPE6"/>
<evidence type="ECO:0000313" key="5">
    <source>
        <dbReference type="RefSeq" id="XP_052123467.1"/>
    </source>
</evidence>
<dbReference type="SUPFAM" id="SSF53067">
    <property type="entry name" value="Actin-like ATPase domain"/>
    <property type="match status" value="2"/>
</dbReference>
<dbReference type="KEGG" id="foc:127749429"/>
<dbReference type="RefSeq" id="XP_052123467.1">
    <property type="nucleotide sequence ID" value="XM_052267507.1"/>
</dbReference>
<keyword evidence="3" id="KW-0067">ATP-binding</keyword>
<protein>
    <submittedName>
        <fullName evidence="5">Chaperone protein DnaK-like</fullName>
    </submittedName>
</protein>
<dbReference type="InterPro" id="IPR043129">
    <property type="entry name" value="ATPase_NBD"/>
</dbReference>
<proteinExistence type="inferred from homology"/>
<reference evidence="5" key="1">
    <citation type="submission" date="2025-08" db="UniProtKB">
        <authorList>
            <consortium name="RefSeq"/>
        </authorList>
    </citation>
    <scope>IDENTIFICATION</scope>
    <source>
        <tissue evidence="5">Whole organism</tissue>
    </source>
</reference>
<dbReference type="GeneID" id="127749429"/>
<organism evidence="4 5">
    <name type="scientific">Frankliniella occidentalis</name>
    <name type="common">Western flower thrips</name>
    <name type="synonym">Euthrips occidentalis</name>
    <dbReference type="NCBI Taxonomy" id="133901"/>
    <lineage>
        <taxon>Eukaryota</taxon>
        <taxon>Metazoa</taxon>
        <taxon>Ecdysozoa</taxon>
        <taxon>Arthropoda</taxon>
        <taxon>Hexapoda</taxon>
        <taxon>Insecta</taxon>
        <taxon>Pterygota</taxon>
        <taxon>Neoptera</taxon>
        <taxon>Paraneoptera</taxon>
        <taxon>Thysanoptera</taxon>
        <taxon>Terebrantia</taxon>
        <taxon>Thripoidea</taxon>
        <taxon>Thripidae</taxon>
        <taxon>Frankliniella</taxon>
    </lineage>
</organism>
<name>A0A9C6WPE6_FRAOC</name>
<gene>
    <name evidence="5" type="primary">LOC127749429</name>
</gene>
<keyword evidence="2" id="KW-0547">Nucleotide-binding</keyword>
<comment type="similarity">
    <text evidence="1">Belongs to the heat shock protein 70 family.</text>
</comment>
<keyword evidence="4" id="KW-1185">Reference proteome</keyword>
<sequence length="408" mass="45928">MHYPELPLPPRERTVHPEEVAAAIFRDLRETARLRLGQDVRRAVIGVPSYFNAAQRVAVMQAAELAGLRVERLCDETSAAALAYARVSPKEGVRKVVIVDLGGGGGSAAVVEVQSRSRVRVLASSGTRLLGGEDLDATMLLLLGERKSFNDQVWEKLRLQWREAKKKLSFSHPSADIKIFSTESKEEICFEVTQEDLKKPFCDWCEGIIEGIRKVMMDANIDMGEVKDVVLMGASGRFPKLRMEVENLFNKKCCKIVNADEGVAIGTALLGARLASMTDITPLPIQIRYTTYYFKQNEIESTSAQTELPHSIYKHTMIARYIEIFQSVPSSEGNVCHFKCYVNHDDEIHININGIFEKIDYLRRKKKLCIATSSNLPEEMLLLIKQKVVSASGFGFQLMRQLFQQQQQ</sequence>
<dbReference type="Gene3D" id="3.90.640.10">
    <property type="entry name" value="Actin, Chain A, domain 4"/>
    <property type="match status" value="1"/>
</dbReference>
<dbReference type="PRINTS" id="PR00301">
    <property type="entry name" value="HEATSHOCK70"/>
</dbReference>
<dbReference type="GO" id="GO:0140662">
    <property type="term" value="F:ATP-dependent protein folding chaperone"/>
    <property type="evidence" value="ECO:0007669"/>
    <property type="project" value="InterPro"/>
</dbReference>
<dbReference type="InterPro" id="IPR013126">
    <property type="entry name" value="Hsp_70_fam"/>
</dbReference>
<dbReference type="FunFam" id="3.30.420.40:FF:000028">
    <property type="entry name" value="heat shock 70 kDa protein-like"/>
    <property type="match status" value="1"/>
</dbReference>
<evidence type="ECO:0000313" key="4">
    <source>
        <dbReference type="Proteomes" id="UP000504606"/>
    </source>
</evidence>
<evidence type="ECO:0000256" key="2">
    <source>
        <dbReference type="ARBA" id="ARBA00022741"/>
    </source>
</evidence>
<dbReference type="Gene3D" id="3.30.420.40">
    <property type="match status" value="2"/>
</dbReference>
<accession>A0A9C6WPE6</accession>